<accession>A0ABW6TLK4</accession>
<dbReference type="RefSeq" id="WP_387132177.1">
    <property type="nucleotide sequence ID" value="NZ_JBIATK010000012.1"/>
</dbReference>
<gene>
    <name evidence="2" type="ORF">ACFYY5_29620</name>
</gene>
<evidence type="ECO:0000256" key="1">
    <source>
        <dbReference type="SAM" id="Phobius"/>
    </source>
</evidence>
<organism evidence="2 3">
    <name type="scientific">Nocardia elegans</name>
    <dbReference type="NCBI Taxonomy" id="300029"/>
    <lineage>
        <taxon>Bacteria</taxon>
        <taxon>Bacillati</taxon>
        <taxon>Actinomycetota</taxon>
        <taxon>Actinomycetes</taxon>
        <taxon>Mycobacteriales</taxon>
        <taxon>Nocardiaceae</taxon>
        <taxon>Nocardia</taxon>
    </lineage>
</organism>
<keyword evidence="3" id="KW-1185">Reference proteome</keyword>
<proteinExistence type="predicted"/>
<dbReference type="EMBL" id="JBIATK010000012">
    <property type="protein sequence ID" value="MFF4027015.1"/>
    <property type="molecule type" value="Genomic_DNA"/>
</dbReference>
<comment type="caution">
    <text evidence="2">The sequence shown here is derived from an EMBL/GenBank/DDBJ whole genome shotgun (WGS) entry which is preliminary data.</text>
</comment>
<evidence type="ECO:0008006" key="4">
    <source>
        <dbReference type="Google" id="ProtNLM"/>
    </source>
</evidence>
<sequence>MTAISNYLKALWAQEPVRGTLYTVLVGLVGFLLVKGGLDGNLATFIDPIIAALLGVPVAAELVRLQVKPNNKV</sequence>
<keyword evidence="1" id="KW-1133">Transmembrane helix</keyword>
<keyword evidence="1" id="KW-0812">Transmembrane</keyword>
<name>A0ABW6TLK4_9NOCA</name>
<feature type="transmembrane region" description="Helical" evidence="1">
    <location>
        <begin position="44"/>
        <end position="63"/>
    </location>
</feature>
<reference evidence="2 3" key="1">
    <citation type="submission" date="2024-10" db="EMBL/GenBank/DDBJ databases">
        <title>The Natural Products Discovery Center: Release of the First 8490 Sequenced Strains for Exploring Actinobacteria Biosynthetic Diversity.</title>
        <authorList>
            <person name="Kalkreuter E."/>
            <person name="Kautsar S.A."/>
            <person name="Yang D."/>
            <person name="Bader C.D."/>
            <person name="Teijaro C.N."/>
            <person name="Fluegel L."/>
            <person name="Davis C.M."/>
            <person name="Simpson J.R."/>
            <person name="Lauterbach L."/>
            <person name="Steele A.D."/>
            <person name="Gui C."/>
            <person name="Meng S."/>
            <person name="Li G."/>
            <person name="Viehrig K."/>
            <person name="Ye F."/>
            <person name="Su P."/>
            <person name="Kiefer A.F."/>
            <person name="Nichols A."/>
            <person name="Cepeda A.J."/>
            <person name="Yan W."/>
            <person name="Fan B."/>
            <person name="Jiang Y."/>
            <person name="Adhikari A."/>
            <person name="Zheng C.-J."/>
            <person name="Schuster L."/>
            <person name="Cowan T.M."/>
            <person name="Smanski M.J."/>
            <person name="Chevrette M.G."/>
            <person name="De Carvalho L.P.S."/>
            <person name="Shen B."/>
        </authorList>
    </citation>
    <scope>NUCLEOTIDE SEQUENCE [LARGE SCALE GENOMIC DNA]</scope>
    <source>
        <strain evidence="2 3">NPDC001867</strain>
    </source>
</reference>
<evidence type="ECO:0000313" key="2">
    <source>
        <dbReference type="EMBL" id="MFF4027015.1"/>
    </source>
</evidence>
<evidence type="ECO:0000313" key="3">
    <source>
        <dbReference type="Proteomes" id="UP001602089"/>
    </source>
</evidence>
<feature type="transmembrane region" description="Helical" evidence="1">
    <location>
        <begin position="21"/>
        <end position="38"/>
    </location>
</feature>
<dbReference type="Proteomes" id="UP001602089">
    <property type="component" value="Unassembled WGS sequence"/>
</dbReference>
<keyword evidence="1" id="KW-0472">Membrane</keyword>
<protein>
    <recommendedName>
        <fullName evidence="4">Holin</fullName>
    </recommendedName>
</protein>